<evidence type="ECO:0000256" key="4">
    <source>
        <dbReference type="ARBA" id="ARBA00023242"/>
    </source>
</evidence>
<accession>A0A6A4ICQ1</accession>
<evidence type="ECO:0000313" key="8">
    <source>
        <dbReference type="Proteomes" id="UP000799118"/>
    </source>
</evidence>
<dbReference type="AlphaFoldDB" id="A0A6A4ICQ1"/>
<protein>
    <recommendedName>
        <fullName evidence="6">UPF3 domain-containing protein</fullName>
    </recommendedName>
</protein>
<dbReference type="PANTHER" id="PTHR13112">
    <property type="entry name" value="UPF3 REGULATOR OF NONSENSE TRANSCRIPTS-LIKE PROTEIN"/>
    <property type="match status" value="1"/>
</dbReference>
<proteinExistence type="inferred from homology"/>
<dbReference type="Gene3D" id="3.30.70.330">
    <property type="match status" value="1"/>
</dbReference>
<dbReference type="EMBL" id="ML769401">
    <property type="protein sequence ID" value="KAE9406525.1"/>
    <property type="molecule type" value="Genomic_DNA"/>
</dbReference>
<dbReference type="GO" id="GO:0000184">
    <property type="term" value="P:nuclear-transcribed mRNA catabolic process, nonsense-mediated decay"/>
    <property type="evidence" value="ECO:0007669"/>
    <property type="project" value="UniProtKB-KW"/>
</dbReference>
<reference evidence="7" key="1">
    <citation type="journal article" date="2019" name="Environ. Microbiol.">
        <title>Fungal ecological strategies reflected in gene transcription - a case study of two litter decomposers.</title>
        <authorList>
            <person name="Barbi F."/>
            <person name="Kohler A."/>
            <person name="Barry K."/>
            <person name="Baskaran P."/>
            <person name="Daum C."/>
            <person name="Fauchery L."/>
            <person name="Ihrmark K."/>
            <person name="Kuo A."/>
            <person name="LaButti K."/>
            <person name="Lipzen A."/>
            <person name="Morin E."/>
            <person name="Grigoriev I.V."/>
            <person name="Henrissat B."/>
            <person name="Lindahl B."/>
            <person name="Martin F."/>
        </authorList>
    </citation>
    <scope>NUCLEOTIDE SEQUENCE</scope>
    <source>
        <strain evidence="7">JB14</strain>
    </source>
</reference>
<comment type="subcellular location">
    <subcellularLocation>
        <location evidence="1">Nucleus</location>
    </subcellularLocation>
</comment>
<dbReference type="Pfam" id="PF03467">
    <property type="entry name" value="Smg4_UPF3"/>
    <property type="match status" value="1"/>
</dbReference>
<evidence type="ECO:0000256" key="5">
    <source>
        <dbReference type="SAM" id="MobiDB-lite"/>
    </source>
</evidence>
<sequence>MASTTTTTVPPTKSKKEKEREKKERDRERKEKVAQHAERLKTVVRKLPPNLPEEIFWQSVQTWVSDETVTWKVYYPGKFRSRLNKENIPSRAYIAFKNEEQLALFSRDYDGHLFRDKSGITGLSETG</sequence>
<evidence type="ECO:0000256" key="3">
    <source>
        <dbReference type="ARBA" id="ARBA00023161"/>
    </source>
</evidence>
<dbReference type="InterPro" id="IPR039722">
    <property type="entry name" value="Upf3"/>
</dbReference>
<feature type="compositionally biased region" description="Basic and acidic residues" evidence="5">
    <location>
        <begin position="14"/>
        <end position="36"/>
    </location>
</feature>
<feature type="region of interest" description="Disordered" evidence="5">
    <location>
        <begin position="1"/>
        <end position="36"/>
    </location>
</feature>
<feature type="compositionally biased region" description="Low complexity" evidence="5">
    <location>
        <begin position="1"/>
        <end position="12"/>
    </location>
</feature>
<keyword evidence="4" id="KW-0539">Nucleus</keyword>
<dbReference type="CDD" id="cd12455">
    <property type="entry name" value="RRM_like_Smg4_UPF3"/>
    <property type="match status" value="1"/>
</dbReference>
<dbReference type="GO" id="GO:0003729">
    <property type="term" value="F:mRNA binding"/>
    <property type="evidence" value="ECO:0007669"/>
    <property type="project" value="TreeGrafter"/>
</dbReference>
<keyword evidence="8" id="KW-1185">Reference proteome</keyword>
<dbReference type="SUPFAM" id="SSF54928">
    <property type="entry name" value="RNA-binding domain, RBD"/>
    <property type="match status" value="1"/>
</dbReference>
<dbReference type="PANTHER" id="PTHR13112:SF0">
    <property type="entry name" value="FI21285P1"/>
    <property type="match status" value="1"/>
</dbReference>
<evidence type="ECO:0000256" key="1">
    <source>
        <dbReference type="ARBA" id="ARBA00004123"/>
    </source>
</evidence>
<gene>
    <name evidence="7" type="ORF">BT96DRAFT_810658</name>
</gene>
<name>A0A6A4ICQ1_9AGAR</name>
<dbReference type="GO" id="GO:0005730">
    <property type="term" value="C:nucleolus"/>
    <property type="evidence" value="ECO:0007669"/>
    <property type="project" value="TreeGrafter"/>
</dbReference>
<evidence type="ECO:0000256" key="2">
    <source>
        <dbReference type="ARBA" id="ARBA00005991"/>
    </source>
</evidence>
<evidence type="ECO:0000259" key="6">
    <source>
        <dbReference type="Pfam" id="PF03467"/>
    </source>
</evidence>
<dbReference type="GO" id="GO:0045727">
    <property type="term" value="P:positive regulation of translation"/>
    <property type="evidence" value="ECO:0007669"/>
    <property type="project" value="TreeGrafter"/>
</dbReference>
<evidence type="ECO:0000313" key="7">
    <source>
        <dbReference type="EMBL" id="KAE9406525.1"/>
    </source>
</evidence>
<feature type="domain" description="UPF3" evidence="6">
    <location>
        <begin position="38"/>
        <end position="119"/>
    </location>
</feature>
<dbReference type="GO" id="GO:0005737">
    <property type="term" value="C:cytoplasm"/>
    <property type="evidence" value="ECO:0007669"/>
    <property type="project" value="TreeGrafter"/>
</dbReference>
<dbReference type="OrthoDB" id="18087at2759"/>
<keyword evidence="3" id="KW-0866">Nonsense-mediated mRNA decay</keyword>
<dbReference type="InterPro" id="IPR005120">
    <property type="entry name" value="UPF3_dom"/>
</dbReference>
<comment type="similarity">
    <text evidence="2">Belongs to the RENT3 family.</text>
</comment>
<dbReference type="InterPro" id="IPR035979">
    <property type="entry name" value="RBD_domain_sf"/>
</dbReference>
<organism evidence="7 8">
    <name type="scientific">Gymnopus androsaceus JB14</name>
    <dbReference type="NCBI Taxonomy" id="1447944"/>
    <lineage>
        <taxon>Eukaryota</taxon>
        <taxon>Fungi</taxon>
        <taxon>Dikarya</taxon>
        <taxon>Basidiomycota</taxon>
        <taxon>Agaricomycotina</taxon>
        <taxon>Agaricomycetes</taxon>
        <taxon>Agaricomycetidae</taxon>
        <taxon>Agaricales</taxon>
        <taxon>Marasmiineae</taxon>
        <taxon>Omphalotaceae</taxon>
        <taxon>Gymnopus</taxon>
    </lineage>
</organism>
<dbReference type="InterPro" id="IPR012677">
    <property type="entry name" value="Nucleotide-bd_a/b_plait_sf"/>
</dbReference>
<dbReference type="Proteomes" id="UP000799118">
    <property type="component" value="Unassembled WGS sequence"/>
</dbReference>